<evidence type="ECO:0000256" key="6">
    <source>
        <dbReference type="ARBA" id="ARBA00022840"/>
    </source>
</evidence>
<dbReference type="SUPFAM" id="SSF143437">
    <property type="entry name" value="THUMP domain-like"/>
    <property type="match status" value="1"/>
</dbReference>
<keyword evidence="2 9" id="KW-0963">Cytoplasm</keyword>
<comment type="subcellular location">
    <subcellularLocation>
        <location evidence="1 9">Cytoplasm</location>
    </subcellularLocation>
</comment>
<dbReference type="InterPro" id="IPR004114">
    <property type="entry name" value="THUMP_dom"/>
</dbReference>
<feature type="binding site" evidence="9">
    <location>
        <begin position="182"/>
        <end position="183"/>
    </location>
    <ligand>
        <name>ATP</name>
        <dbReference type="ChEBI" id="CHEBI:30616"/>
    </ligand>
</feature>
<dbReference type="RefSeq" id="WP_347439523.1">
    <property type="nucleotide sequence ID" value="NZ_CP089291.1"/>
</dbReference>
<name>A0ABY4CTY2_9BACL</name>
<dbReference type="CDD" id="cd11716">
    <property type="entry name" value="THUMP_ThiI"/>
    <property type="match status" value="1"/>
</dbReference>
<feature type="binding site" evidence="9">
    <location>
        <position position="295"/>
    </location>
    <ligand>
        <name>ATP</name>
        <dbReference type="ChEBI" id="CHEBI:30616"/>
    </ligand>
</feature>
<keyword evidence="12" id="KW-1185">Reference proteome</keyword>
<evidence type="ECO:0000256" key="2">
    <source>
        <dbReference type="ARBA" id="ARBA00022490"/>
    </source>
</evidence>
<dbReference type="Pfam" id="PF02926">
    <property type="entry name" value="THUMP"/>
    <property type="match status" value="1"/>
</dbReference>
<protein>
    <recommendedName>
        <fullName evidence="9">Probable tRNA sulfurtransferase</fullName>
        <ecNumber evidence="9">2.8.1.4</ecNumber>
    </recommendedName>
    <alternativeName>
        <fullName evidence="9">Sulfur carrier protein ThiS sulfurtransferase</fullName>
    </alternativeName>
    <alternativeName>
        <fullName evidence="9">Thiamine biosynthesis protein ThiI</fullName>
    </alternativeName>
    <alternativeName>
        <fullName evidence="9">tRNA 4-thiouridine synthase</fullName>
    </alternativeName>
</protein>
<dbReference type="SUPFAM" id="SSF52402">
    <property type="entry name" value="Adenine nucleotide alpha hydrolases-like"/>
    <property type="match status" value="1"/>
</dbReference>
<evidence type="ECO:0000256" key="9">
    <source>
        <dbReference type="HAMAP-Rule" id="MF_00021"/>
    </source>
</evidence>
<feature type="binding site" evidence="9">
    <location>
        <position position="264"/>
    </location>
    <ligand>
        <name>ATP</name>
        <dbReference type="ChEBI" id="CHEBI:30616"/>
    </ligand>
</feature>
<organism evidence="11 12">
    <name type="scientific">Fodinisporobacter ferrooxydans</name>
    <dbReference type="NCBI Taxonomy" id="2901836"/>
    <lineage>
        <taxon>Bacteria</taxon>
        <taxon>Bacillati</taxon>
        <taxon>Bacillota</taxon>
        <taxon>Bacilli</taxon>
        <taxon>Bacillales</taxon>
        <taxon>Alicyclobacillaceae</taxon>
        <taxon>Fodinisporobacter</taxon>
    </lineage>
</organism>
<keyword evidence="7 9" id="KW-0694">RNA-binding</keyword>
<evidence type="ECO:0000256" key="3">
    <source>
        <dbReference type="ARBA" id="ARBA00022555"/>
    </source>
</evidence>
<dbReference type="InterPro" id="IPR003720">
    <property type="entry name" value="tRNA_STrfase"/>
</dbReference>
<evidence type="ECO:0000256" key="8">
    <source>
        <dbReference type="ARBA" id="ARBA00022977"/>
    </source>
</evidence>
<feature type="domain" description="THUMP" evidence="10">
    <location>
        <begin position="56"/>
        <end position="164"/>
    </location>
</feature>
<dbReference type="PANTHER" id="PTHR43209">
    <property type="entry name" value="TRNA SULFURTRANSFERASE"/>
    <property type="match status" value="1"/>
</dbReference>
<keyword evidence="5 9" id="KW-0547">Nucleotide-binding</keyword>
<comment type="function">
    <text evidence="9">Catalyzes the ATP-dependent transfer of a sulfur to tRNA to produce 4-thiouridine in position 8 of tRNAs, which functions as a near-UV photosensor. Also catalyzes the transfer of sulfur to the sulfur carrier protein ThiS, forming ThiS-thiocarboxylate. This is a step in the synthesis of thiazole, in the thiamine biosynthesis pathway. The sulfur is donated as persulfide by IscS.</text>
</comment>
<dbReference type="Proteomes" id="UP000830167">
    <property type="component" value="Chromosome"/>
</dbReference>
<gene>
    <name evidence="9 11" type="primary">thiI</name>
    <name evidence="11" type="ORF">LSG31_14540</name>
</gene>
<dbReference type="InterPro" id="IPR049961">
    <property type="entry name" value="ThiI_N"/>
</dbReference>
<dbReference type="InterPro" id="IPR014729">
    <property type="entry name" value="Rossmann-like_a/b/a_fold"/>
</dbReference>
<dbReference type="HAMAP" id="MF_00021">
    <property type="entry name" value="ThiI"/>
    <property type="match status" value="1"/>
</dbReference>
<proteinExistence type="inferred from homology"/>
<evidence type="ECO:0000313" key="12">
    <source>
        <dbReference type="Proteomes" id="UP000830167"/>
    </source>
</evidence>
<dbReference type="Pfam" id="PF02568">
    <property type="entry name" value="ThiI"/>
    <property type="match status" value="1"/>
</dbReference>
<dbReference type="EC" id="2.8.1.4" evidence="9"/>
<dbReference type="Gene3D" id="3.30.2130.30">
    <property type="match status" value="1"/>
</dbReference>
<comment type="catalytic activity">
    <reaction evidence="9">
        <text>[ThiI sulfur-carrier protein]-S-sulfanyl-L-cysteine + a uridine in tRNA + 2 reduced [2Fe-2S]-[ferredoxin] + ATP + H(+) = [ThiI sulfur-carrier protein]-L-cysteine + a 4-thiouridine in tRNA + 2 oxidized [2Fe-2S]-[ferredoxin] + AMP + diphosphate</text>
        <dbReference type="Rhea" id="RHEA:24176"/>
        <dbReference type="Rhea" id="RHEA-COMP:10000"/>
        <dbReference type="Rhea" id="RHEA-COMP:10001"/>
        <dbReference type="Rhea" id="RHEA-COMP:13337"/>
        <dbReference type="Rhea" id="RHEA-COMP:13338"/>
        <dbReference type="Rhea" id="RHEA-COMP:13339"/>
        <dbReference type="Rhea" id="RHEA-COMP:13340"/>
        <dbReference type="ChEBI" id="CHEBI:15378"/>
        <dbReference type="ChEBI" id="CHEBI:29950"/>
        <dbReference type="ChEBI" id="CHEBI:30616"/>
        <dbReference type="ChEBI" id="CHEBI:33019"/>
        <dbReference type="ChEBI" id="CHEBI:33737"/>
        <dbReference type="ChEBI" id="CHEBI:33738"/>
        <dbReference type="ChEBI" id="CHEBI:61963"/>
        <dbReference type="ChEBI" id="CHEBI:65315"/>
        <dbReference type="ChEBI" id="CHEBI:136798"/>
        <dbReference type="ChEBI" id="CHEBI:456215"/>
        <dbReference type="EC" id="2.8.1.4"/>
    </reaction>
</comment>
<dbReference type="SMART" id="SM00981">
    <property type="entry name" value="THUMP"/>
    <property type="match status" value="1"/>
</dbReference>
<dbReference type="PANTHER" id="PTHR43209:SF1">
    <property type="entry name" value="TRNA SULFURTRANSFERASE"/>
    <property type="match status" value="1"/>
</dbReference>
<sequence length="401" mass="45010">MIVRYGEIGTKGKNRSFFEKTLVENIRRMLHQLPGTKVSRTSGRILVHVEQAERTEEAIRLLQDVYGIVSISPVAVAALDIEEIKRTALNELQEARKHKQVRTFRVSTSRSNKNFPQTSMEISRNIGGYLLHVSDGELQVDLHAPDCIVSIEIREQDAYVYTQEFAGQGGLPVGTAGKGLLLLSGGIDSPVAGVMGMRRGLTLEAIHYHSYPFTSERALQKVQTLAQILSYYGGSIRLHVVPFTEIQKQIRQHCHEELSVTIMRRFMFRIAAAIAEKRKIKALLTGESLGQVASQTIESMHTINAVTNMPVLRPLIASDKTDVIRVARQIGTYETSILPYEDCCTIFLPKHPATKPKREDAEKEEQKLEVAALVLDAVEKTEAFFYRADELAFDIHSARKR</sequence>
<dbReference type="CDD" id="cd01712">
    <property type="entry name" value="PPase_ThiI"/>
    <property type="match status" value="1"/>
</dbReference>
<evidence type="ECO:0000259" key="10">
    <source>
        <dbReference type="PROSITE" id="PS51165"/>
    </source>
</evidence>
<comment type="catalytic activity">
    <reaction evidence="9">
        <text>[ThiS sulfur-carrier protein]-C-terminal Gly-Gly-AMP + S-sulfanyl-L-cysteinyl-[cysteine desulfurase] + AH2 = [ThiS sulfur-carrier protein]-C-terminal-Gly-aminoethanethioate + L-cysteinyl-[cysteine desulfurase] + A + AMP + 2 H(+)</text>
        <dbReference type="Rhea" id="RHEA:43340"/>
        <dbReference type="Rhea" id="RHEA-COMP:12157"/>
        <dbReference type="Rhea" id="RHEA-COMP:12158"/>
        <dbReference type="Rhea" id="RHEA-COMP:12910"/>
        <dbReference type="Rhea" id="RHEA-COMP:19908"/>
        <dbReference type="ChEBI" id="CHEBI:13193"/>
        <dbReference type="ChEBI" id="CHEBI:15378"/>
        <dbReference type="ChEBI" id="CHEBI:17499"/>
        <dbReference type="ChEBI" id="CHEBI:29950"/>
        <dbReference type="ChEBI" id="CHEBI:61963"/>
        <dbReference type="ChEBI" id="CHEBI:90618"/>
        <dbReference type="ChEBI" id="CHEBI:232372"/>
        <dbReference type="ChEBI" id="CHEBI:456215"/>
    </reaction>
</comment>
<dbReference type="EMBL" id="CP089291">
    <property type="protein sequence ID" value="UOF92872.1"/>
    <property type="molecule type" value="Genomic_DNA"/>
</dbReference>
<dbReference type="PROSITE" id="PS51165">
    <property type="entry name" value="THUMP"/>
    <property type="match status" value="1"/>
</dbReference>
<accession>A0ABY4CTY2</accession>
<keyword evidence="6 9" id="KW-0067">ATP-binding</keyword>
<dbReference type="InterPro" id="IPR050102">
    <property type="entry name" value="tRNA_sulfurtransferase_ThiI"/>
</dbReference>
<dbReference type="NCBIfam" id="TIGR00342">
    <property type="entry name" value="tRNA uracil 4-sulfurtransferase ThiI"/>
    <property type="match status" value="1"/>
</dbReference>
<dbReference type="GO" id="GO:0140741">
    <property type="term" value="F:tRNA-uracil-4 sulfurtransferase activity"/>
    <property type="evidence" value="ECO:0007669"/>
    <property type="project" value="UniProtKB-EC"/>
</dbReference>
<dbReference type="InterPro" id="IPR049962">
    <property type="entry name" value="THUMP_ThiI"/>
</dbReference>
<keyword evidence="4 9" id="KW-0808">Transferase</keyword>
<comment type="similarity">
    <text evidence="9">Belongs to the ThiI family.</text>
</comment>
<dbReference type="Gene3D" id="3.40.50.620">
    <property type="entry name" value="HUPs"/>
    <property type="match status" value="1"/>
</dbReference>
<dbReference type="InterPro" id="IPR020536">
    <property type="entry name" value="ThiI_AANH"/>
</dbReference>
<evidence type="ECO:0000256" key="7">
    <source>
        <dbReference type="ARBA" id="ARBA00022884"/>
    </source>
</evidence>
<keyword evidence="3 9" id="KW-0820">tRNA-binding</keyword>
<evidence type="ECO:0000256" key="1">
    <source>
        <dbReference type="ARBA" id="ARBA00004496"/>
    </source>
</evidence>
<dbReference type="Pfam" id="PF22025">
    <property type="entry name" value="ThiI_fer"/>
    <property type="match status" value="1"/>
</dbReference>
<evidence type="ECO:0000256" key="5">
    <source>
        <dbReference type="ARBA" id="ARBA00022741"/>
    </source>
</evidence>
<reference evidence="11" key="1">
    <citation type="submission" date="2021-12" db="EMBL/GenBank/DDBJ databases">
        <title>Alicyclobacillaceae gen. nov., sp. nov., isolated from chalcocite enrichment system.</title>
        <authorList>
            <person name="Jiang Z."/>
        </authorList>
    </citation>
    <scope>NUCLEOTIDE SEQUENCE</scope>
    <source>
        <strain evidence="11">MYW30-H2</strain>
    </source>
</reference>
<evidence type="ECO:0000313" key="11">
    <source>
        <dbReference type="EMBL" id="UOF92872.1"/>
    </source>
</evidence>
<dbReference type="InterPro" id="IPR054173">
    <property type="entry name" value="ThiI_fer"/>
</dbReference>
<keyword evidence="8 9" id="KW-0784">Thiamine biosynthesis</keyword>
<feature type="binding site" evidence="9">
    <location>
        <position position="286"/>
    </location>
    <ligand>
        <name>ATP</name>
        <dbReference type="ChEBI" id="CHEBI:30616"/>
    </ligand>
</feature>
<comment type="pathway">
    <text evidence="9">Cofactor biosynthesis; thiamine diphosphate biosynthesis.</text>
</comment>
<feature type="binding site" evidence="9">
    <location>
        <begin position="207"/>
        <end position="208"/>
    </location>
    <ligand>
        <name>ATP</name>
        <dbReference type="ChEBI" id="CHEBI:30616"/>
    </ligand>
</feature>
<evidence type="ECO:0000256" key="4">
    <source>
        <dbReference type="ARBA" id="ARBA00022679"/>
    </source>
</evidence>